<keyword evidence="1" id="KW-0418">Kinase</keyword>
<evidence type="ECO:0000313" key="2">
    <source>
        <dbReference type="Proteomes" id="UP000290624"/>
    </source>
</evidence>
<dbReference type="EMBL" id="PPCV01000006">
    <property type="protein sequence ID" value="RXW31869.1"/>
    <property type="molecule type" value="Genomic_DNA"/>
</dbReference>
<protein>
    <submittedName>
        <fullName evidence="1">Histidine kinase</fullName>
    </submittedName>
</protein>
<dbReference type="Proteomes" id="UP000290624">
    <property type="component" value="Unassembled WGS sequence"/>
</dbReference>
<dbReference type="SUPFAM" id="SSF55785">
    <property type="entry name" value="PYP-like sensor domain (PAS domain)"/>
    <property type="match status" value="1"/>
</dbReference>
<dbReference type="Gene3D" id="3.30.450.20">
    <property type="entry name" value="PAS domain"/>
    <property type="match status" value="1"/>
</dbReference>
<dbReference type="InterPro" id="IPR035965">
    <property type="entry name" value="PAS-like_dom_sf"/>
</dbReference>
<organism evidence="1 2">
    <name type="scientific">Propioniciclava flava</name>
    <dbReference type="NCBI Taxonomy" id="2072026"/>
    <lineage>
        <taxon>Bacteria</taxon>
        <taxon>Bacillati</taxon>
        <taxon>Actinomycetota</taxon>
        <taxon>Actinomycetes</taxon>
        <taxon>Propionibacteriales</taxon>
        <taxon>Propionibacteriaceae</taxon>
        <taxon>Propioniciclava</taxon>
    </lineage>
</organism>
<name>A0A4Q2EF96_9ACTN</name>
<dbReference type="RefSeq" id="WP_129459085.1">
    <property type="nucleotide sequence ID" value="NZ_PPCV01000006.1"/>
</dbReference>
<proteinExistence type="predicted"/>
<keyword evidence="1" id="KW-0808">Transferase</keyword>
<dbReference type="AlphaFoldDB" id="A0A4Q2EF96"/>
<evidence type="ECO:0000313" key="1">
    <source>
        <dbReference type="EMBL" id="RXW31869.1"/>
    </source>
</evidence>
<keyword evidence="2" id="KW-1185">Reference proteome</keyword>
<sequence>MTAFRTPPTGAHHDVGPEEIFFSTTDAKGVIFQSNDVFVRLSRYPRERLIGAPHNIIRHPAMPAGAFLLMWDTLTAGRPFCAYVDNLAADGSCYTVFATITPLGERYLSVRFRPLCTDLLDAARSLYAAVRPGELAQRDLGLSAHAAAEYGLGQLASLLAQAGFPSYDEFIWAALPAEVTARAAAGVGYPTRTDSASEWWPLLAAGARVRRALTGWVGQLDTLQELADALVAGGHQVREGITASEEAAADLTAAASATAGFSPVMASLTLWVSMTAEMDDVLRTLADRLAELRTGVVKTRFGIALGSLESETVGRFVSELMDGGPGAKDAQPAIQDLVVALREGVTHASAATAANAALAASVADEMEALAELLGVPTTLLGGFESMAGERDDPALAAVLPRVREVMARGQADAEALSALARRCRAFAAFDATDVHADLDRIDALTGGIWD</sequence>
<accession>A0A4Q2EF96</accession>
<dbReference type="GO" id="GO:0016301">
    <property type="term" value="F:kinase activity"/>
    <property type="evidence" value="ECO:0007669"/>
    <property type="project" value="UniProtKB-KW"/>
</dbReference>
<dbReference type="OrthoDB" id="266313at2"/>
<gene>
    <name evidence="1" type="ORF">C1706_10000</name>
</gene>
<comment type="caution">
    <text evidence="1">The sequence shown here is derived from an EMBL/GenBank/DDBJ whole genome shotgun (WGS) entry which is preliminary data.</text>
</comment>
<reference evidence="1 2" key="1">
    <citation type="submission" date="2018-01" db="EMBL/GenBank/DDBJ databases">
        <title>Lactibacter flavus gen. nov., sp. nov., a novel bacterium of the family Propionibacteriaceae isolated from raw milk and dairy products.</title>
        <authorList>
            <person name="Wenning M."/>
            <person name="Breitenwieser F."/>
            <person name="Huptas C."/>
            <person name="von Neubeck M."/>
            <person name="Busse H.-J."/>
            <person name="Scherer S."/>
        </authorList>
    </citation>
    <scope>NUCLEOTIDE SEQUENCE [LARGE SCALE GENOMIC DNA]</scope>
    <source>
        <strain evidence="1 2">VG341</strain>
    </source>
</reference>